<evidence type="ECO:0000313" key="14">
    <source>
        <dbReference type="Proteomes" id="UP000249619"/>
    </source>
</evidence>
<evidence type="ECO:0000256" key="6">
    <source>
        <dbReference type="ARBA" id="ARBA00022989"/>
    </source>
</evidence>
<dbReference type="PANTHER" id="PTHR46181">
    <property type="entry name" value="MITOCHONDRIAL GLYCINE TRANSPORTER"/>
    <property type="match status" value="1"/>
</dbReference>
<dbReference type="AlphaFoldDB" id="A0A364N182"/>
<feature type="region of interest" description="Disordered" evidence="12">
    <location>
        <begin position="327"/>
        <end position="352"/>
    </location>
</feature>
<comment type="catalytic activity">
    <reaction evidence="9 10">
        <text>glycine(in) = glycine(out)</text>
        <dbReference type="Rhea" id="RHEA:70715"/>
        <dbReference type="ChEBI" id="CHEBI:57305"/>
    </reaction>
</comment>
<feature type="repeat" description="Solcar" evidence="11">
    <location>
        <begin position="221"/>
        <end position="305"/>
    </location>
</feature>
<feature type="repeat" description="Solcar" evidence="11">
    <location>
        <begin position="115"/>
        <end position="199"/>
    </location>
</feature>
<evidence type="ECO:0000256" key="11">
    <source>
        <dbReference type="PROSITE-ProRule" id="PRU00282"/>
    </source>
</evidence>
<evidence type="ECO:0000256" key="5">
    <source>
        <dbReference type="ARBA" id="ARBA00022792"/>
    </source>
</evidence>
<dbReference type="Proteomes" id="UP000249619">
    <property type="component" value="Unassembled WGS sequence"/>
</dbReference>
<feature type="region of interest" description="Disordered" evidence="12">
    <location>
        <begin position="654"/>
        <end position="760"/>
    </location>
</feature>
<dbReference type="HAMAP" id="MF_03064">
    <property type="entry name" value="SLC25A38"/>
    <property type="match status" value="1"/>
</dbReference>
<feature type="repeat" description="Solcar" evidence="11">
    <location>
        <begin position="8"/>
        <end position="91"/>
    </location>
</feature>
<keyword evidence="7 10" id="KW-0496">Mitochondrion</keyword>
<accession>A0A364N182</accession>
<dbReference type="OrthoDB" id="1924968at2759"/>
<dbReference type="InterPro" id="IPR018108">
    <property type="entry name" value="MCP_transmembrane"/>
</dbReference>
<evidence type="ECO:0000256" key="1">
    <source>
        <dbReference type="ARBA" id="ARBA00004141"/>
    </source>
</evidence>
<feature type="region of interest" description="Disordered" evidence="12">
    <location>
        <begin position="775"/>
        <end position="804"/>
    </location>
</feature>
<dbReference type="GO" id="GO:1904983">
    <property type="term" value="P:glycine import into mitochondrion"/>
    <property type="evidence" value="ECO:0007669"/>
    <property type="project" value="UniProtKB-UniRule"/>
</dbReference>
<keyword evidence="4 10" id="KW-0677">Repeat</keyword>
<evidence type="ECO:0000256" key="4">
    <source>
        <dbReference type="ARBA" id="ARBA00022737"/>
    </source>
</evidence>
<keyword evidence="14" id="KW-1185">Reference proteome</keyword>
<keyword evidence="2 10" id="KW-0813">Transport</keyword>
<dbReference type="InterPro" id="IPR030847">
    <property type="entry name" value="Hem25/SLC25A38"/>
</dbReference>
<feature type="compositionally biased region" description="Basic and acidic residues" evidence="12">
    <location>
        <begin position="745"/>
        <end position="760"/>
    </location>
</feature>
<evidence type="ECO:0000313" key="13">
    <source>
        <dbReference type="EMBL" id="RAR08516.1"/>
    </source>
</evidence>
<dbReference type="GO" id="GO:0005743">
    <property type="term" value="C:mitochondrial inner membrane"/>
    <property type="evidence" value="ECO:0007669"/>
    <property type="project" value="UniProtKB-SubCell"/>
</dbReference>
<dbReference type="InterPro" id="IPR023395">
    <property type="entry name" value="MCP_dom_sf"/>
</dbReference>
<evidence type="ECO:0000256" key="9">
    <source>
        <dbReference type="ARBA" id="ARBA00034060"/>
    </source>
</evidence>
<evidence type="ECO:0000256" key="12">
    <source>
        <dbReference type="SAM" id="MobiDB-lite"/>
    </source>
</evidence>
<protein>
    <recommendedName>
        <fullName evidence="10">Mitochondrial glycine transporter</fullName>
    </recommendedName>
    <alternativeName>
        <fullName evidence="10">Solute carrier family 25 member 38 homolog</fullName>
    </alternativeName>
</protein>
<keyword evidence="5 10" id="KW-0999">Mitochondrion inner membrane</keyword>
<reference evidence="14" key="1">
    <citation type="submission" date="2018-05" db="EMBL/GenBank/DDBJ databases">
        <title>Draft genome sequence of Stemphylium lycopersici strain CIDEFI 213.</title>
        <authorList>
            <person name="Medina R."/>
            <person name="Franco M.E.E."/>
            <person name="Lucentini C.G."/>
            <person name="Saparrat M.C.N."/>
            <person name="Balatti P.A."/>
        </authorList>
    </citation>
    <scope>NUCLEOTIDE SEQUENCE [LARGE SCALE GENOMIC DNA]</scope>
    <source>
        <strain evidence="14">CIDEFI 213</strain>
    </source>
</reference>
<name>A0A364N182_STELY</name>
<keyword evidence="3 10" id="KW-0812">Transmembrane</keyword>
<sequence length="1048" mass="123011">MSDGGKRPSSYFHFFAGLNSGILSAVLLQPADLLKTRVQQSRSSTLFATIQSIASGPSPIRQFWRGTLPSTLRTGFGSAIYFSSLNALRHRASLVAAGRADAGLRGEHSSSLPKLSNTANLATGAFARTWAGFIMMPITVLKVRYESNLYAYNSLFSASRDIFRTEGLKGFFAGFGATAVRDAPYAGLYVLFYEQSKRKLSSLATKIEETSGTATKLSTSTSAGINFVSGVTAAGLGTTITNPFDAIKTRIQLMPHQYRNMVQASKKMLAEEALQPFVPNIRQIFSPYYNLSCTLTPIISISIMPLPGAWDYEDDEWYSKRDHVKATTRHVQAPGRTRDDDALRPDYGRHTSEFLTPQVHYTSGLHRTRSTGHAPVPNVTIYNTSRMENESSPHVRTEQKGQDASPRGRQEAKRDMPGAYELHDDIVRLRADLAKERSRSRSRSRHEHHHSAEHDYTAQIKLTMAEQRLRDLENERERVRYEHHHSPERDYSAQIKLTLAEQRLKDLENERERERLERFHHQHHHHSPDRSHEDKVKLALSEQRRRAAEEKLEREHQEDEMRQREELAERRVQLDFIADRREREREEANLRRLEENWRRDAELKQVREERDRERREMEEERKRAAIIAENRAKMSREQREEAERRDKILADLEKERREQEEEHRQLLQESRLKQAREQREAEEQRERILADVERKKKRDEEERQRIVAENTARMEKEAREREVAEKAKEEERKRIIAENTAQMEKQAREREVAEQAKEEERKRIIAENEAKMAKLAREAKEAQQRAIDDYHKKKAQEEAEAQAERDRIIYEYERKKVLDADREKKAREEMILKLKLEEEERKRKEKQEYEDFMRKQKQKEEQEKEEKEKQEKKLEEEMRNRLSQFGFQDNQIQVLINPEKQRELQQGALPNNPIPYTPPHHYHPHSPQHHHHHQIAPTPTYAKVHTSYLDVETLHYYDIPYEFDPHNPDYIIVLREMSQHETDILFEHTRRLRSHHGNKLFIEAEGRDRRGKKEYAFVRKKSRSRSRSVVGVGGSSRSTVGFSDVFLR</sequence>
<comment type="caution">
    <text evidence="13">The sequence shown here is derived from an EMBL/GenBank/DDBJ whole genome shotgun (WGS) entry which is preliminary data.</text>
</comment>
<keyword evidence="8 10" id="KW-0472">Membrane</keyword>
<feature type="region of interest" description="Disordered" evidence="12">
    <location>
        <begin position="435"/>
        <end position="459"/>
    </location>
</feature>
<feature type="compositionally biased region" description="Basic and acidic residues" evidence="12">
    <location>
        <begin position="654"/>
        <end position="736"/>
    </location>
</feature>
<dbReference type="GO" id="GO:0015187">
    <property type="term" value="F:glycine transmembrane transporter activity"/>
    <property type="evidence" value="ECO:0007669"/>
    <property type="project" value="UniProtKB-UniRule"/>
</dbReference>
<evidence type="ECO:0000256" key="8">
    <source>
        <dbReference type="ARBA" id="ARBA00023136"/>
    </source>
</evidence>
<dbReference type="Gene3D" id="1.50.40.10">
    <property type="entry name" value="Mitochondrial carrier domain"/>
    <property type="match status" value="2"/>
</dbReference>
<evidence type="ECO:0000256" key="3">
    <source>
        <dbReference type="ARBA" id="ARBA00022692"/>
    </source>
</evidence>
<comment type="subcellular location">
    <subcellularLocation>
        <location evidence="1">Membrane</location>
        <topology evidence="1">Multi-pass membrane protein</topology>
    </subcellularLocation>
    <subcellularLocation>
        <location evidence="10">Mitochondrion inner membrane</location>
        <topology evidence="10">Multi-pass membrane protein</topology>
    </subcellularLocation>
</comment>
<comment type="function">
    <text evidence="10">Mitochondrial glycine transporter that imports glycine into the mitochondrial matrix. Plays an important role in providing glycine for the first enzymatic step in heme biosynthesis, the condensation of glycine with succinyl-CoA to produce 5-aminolevulinate (ALA) in the miochondrial matrix.</text>
</comment>
<dbReference type="PANTHER" id="PTHR46181:SF3">
    <property type="entry name" value="MITOCHONDRIAL GLYCINE TRANSPORTER"/>
    <property type="match status" value="1"/>
</dbReference>
<dbReference type="PROSITE" id="PS50920">
    <property type="entry name" value="SOLCAR"/>
    <property type="match status" value="3"/>
</dbReference>
<proteinExistence type="inferred from homology"/>
<evidence type="ECO:0000256" key="7">
    <source>
        <dbReference type="ARBA" id="ARBA00023128"/>
    </source>
</evidence>
<evidence type="ECO:0000256" key="10">
    <source>
        <dbReference type="HAMAP-Rule" id="MF_03064"/>
    </source>
</evidence>
<feature type="compositionally biased region" description="Basic and acidic residues" evidence="12">
    <location>
        <begin position="336"/>
        <end position="352"/>
    </location>
</feature>
<feature type="compositionally biased region" description="Basic residues" evidence="12">
    <location>
        <begin position="440"/>
        <end position="449"/>
    </location>
</feature>
<gene>
    <name evidence="13" type="ORF">DDE83_005922</name>
</gene>
<dbReference type="EMBL" id="QGDH01000085">
    <property type="protein sequence ID" value="RAR08516.1"/>
    <property type="molecule type" value="Genomic_DNA"/>
</dbReference>
<dbReference type="STRING" id="183478.A0A364N182"/>
<dbReference type="Pfam" id="PF00153">
    <property type="entry name" value="Mito_carr"/>
    <property type="match status" value="3"/>
</dbReference>
<organism evidence="13 14">
    <name type="scientific">Stemphylium lycopersici</name>
    <name type="common">Tomato gray leaf spot disease fungus</name>
    <name type="synonym">Thyrospora lycopersici</name>
    <dbReference type="NCBI Taxonomy" id="183478"/>
    <lineage>
        <taxon>Eukaryota</taxon>
        <taxon>Fungi</taxon>
        <taxon>Dikarya</taxon>
        <taxon>Ascomycota</taxon>
        <taxon>Pezizomycotina</taxon>
        <taxon>Dothideomycetes</taxon>
        <taxon>Pleosporomycetidae</taxon>
        <taxon>Pleosporales</taxon>
        <taxon>Pleosporineae</taxon>
        <taxon>Pleosporaceae</taxon>
        <taxon>Stemphylium</taxon>
    </lineage>
</organism>
<feature type="region of interest" description="Disordered" evidence="12">
    <location>
        <begin position="840"/>
        <end position="876"/>
    </location>
</feature>
<dbReference type="SUPFAM" id="SSF103506">
    <property type="entry name" value="Mitochondrial carrier"/>
    <property type="match status" value="1"/>
</dbReference>
<evidence type="ECO:0000256" key="2">
    <source>
        <dbReference type="ARBA" id="ARBA00022448"/>
    </source>
</evidence>
<keyword evidence="6 10" id="KW-1133">Transmembrane helix</keyword>
<comment type="similarity">
    <text evidence="10">Belongs to the mitochondrial carrier (TC 2.A.29) family. SLC25A38 subfamily.</text>
</comment>
<feature type="region of interest" description="Disordered" evidence="12">
    <location>
        <begin position="387"/>
        <end position="423"/>
    </location>
</feature>